<evidence type="ECO:0000313" key="1">
    <source>
        <dbReference type="EMBL" id="PHJ25518.1"/>
    </source>
</evidence>
<dbReference type="RefSeq" id="XP_067927164.1">
    <property type="nucleotide sequence ID" value="XM_068060859.1"/>
</dbReference>
<dbReference type="GeneID" id="94424070"/>
<reference evidence="1 2" key="1">
    <citation type="journal article" date="2017" name="Int. J. Parasitol.">
        <title>The genome of the protozoan parasite Cystoisospora suis and a reverse vaccinology approach to identify vaccine candidates.</title>
        <authorList>
            <person name="Palmieri N."/>
            <person name="Shrestha A."/>
            <person name="Ruttkowski B."/>
            <person name="Beck T."/>
            <person name="Vogl C."/>
            <person name="Tomley F."/>
            <person name="Blake D.P."/>
            <person name="Joachim A."/>
        </authorList>
    </citation>
    <scope>NUCLEOTIDE SEQUENCE [LARGE SCALE GENOMIC DNA]</scope>
    <source>
        <strain evidence="1 2">Wien I</strain>
    </source>
</reference>
<dbReference type="EMBL" id="MIGC01000243">
    <property type="protein sequence ID" value="PHJ25518.1"/>
    <property type="molecule type" value="Genomic_DNA"/>
</dbReference>
<evidence type="ECO:0000313" key="2">
    <source>
        <dbReference type="Proteomes" id="UP000221165"/>
    </source>
</evidence>
<comment type="caution">
    <text evidence="1">The sequence shown here is derived from an EMBL/GenBank/DDBJ whole genome shotgun (WGS) entry which is preliminary data.</text>
</comment>
<protein>
    <submittedName>
        <fullName evidence="1">Uncharacterized protein</fullName>
    </submittedName>
</protein>
<proteinExistence type="predicted"/>
<sequence length="168" mass="18873">MLAFSAFPVLWQKSPNCPCDHVEKSMYSFGEDLLSGGLRNELLHISPLCLFLILGPPAPCFQTLQPNTLFLTYSTPRLRRLSLSLSLFVDRLYMYTKRTGYLSPFSGRLACLPPMWKYNDSQLFISRSLCAQCERLLLPSASDPPVLFPLDEMRSCEGDAAVAAAKEQ</sequence>
<organism evidence="1 2">
    <name type="scientific">Cystoisospora suis</name>
    <dbReference type="NCBI Taxonomy" id="483139"/>
    <lineage>
        <taxon>Eukaryota</taxon>
        <taxon>Sar</taxon>
        <taxon>Alveolata</taxon>
        <taxon>Apicomplexa</taxon>
        <taxon>Conoidasida</taxon>
        <taxon>Coccidia</taxon>
        <taxon>Eucoccidiorida</taxon>
        <taxon>Eimeriorina</taxon>
        <taxon>Sarcocystidae</taxon>
        <taxon>Cystoisospora</taxon>
    </lineage>
</organism>
<dbReference type="VEuPathDB" id="ToxoDB:CSUI_000626"/>
<gene>
    <name evidence="1" type="ORF">CSUI_000626</name>
</gene>
<accession>A0A2C6LER6</accession>
<dbReference type="Proteomes" id="UP000221165">
    <property type="component" value="Unassembled WGS sequence"/>
</dbReference>
<dbReference type="AlphaFoldDB" id="A0A2C6LER6"/>
<keyword evidence="2" id="KW-1185">Reference proteome</keyword>
<name>A0A2C6LER6_9APIC</name>